<dbReference type="GO" id="GO:0005737">
    <property type="term" value="C:cytoplasm"/>
    <property type="evidence" value="ECO:0007669"/>
    <property type="project" value="UniProtKB-ARBA"/>
</dbReference>
<feature type="transmembrane region" description="Helical" evidence="8">
    <location>
        <begin position="189"/>
        <end position="207"/>
    </location>
</feature>
<name>A0A4D9D1B6_9STRA</name>
<keyword evidence="4 8" id="KW-0653">Protein transport</keyword>
<evidence type="ECO:0000256" key="6">
    <source>
        <dbReference type="ARBA" id="ARBA00023136"/>
    </source>
</evidence>
<dbReference type="PANTHER" id="PTHR23137">
    <property type="entry name" value="VESICLE TRANSPORT PROTEIN-RELATED"/>
    <property type="match status" value="1"/>
</dbReference>
<comment type="caution">
    <text evidence="9">The sequence shown here is derived from an EMBL/GenBank/DDBJ whole genome shotgun (WGS) entry which is preliminary data.</text>
</comment>
<accession>A0A4D9D1B6</accession>
<comment type="function">
    <text evidence="8">May be involved in fusion of retrograde transport vesicles derived from an endocytic compartment with the Golgi complex.</text>
</comment>
<organism evidence="9 10">
    <name type="scientific">Nannochloropsis salina CCMP1776</name>
    <dbReference type="NCBI Taxonomy" id="1027361"/>
    <lineage>
        <taxon>Eukaryota</taxon>
        <taxon>Sar</taxon>
        <taxon>Stramenopiles</taxon>
        <taxon>Ochrophyta</taxon>
        <taxon>Eustigmatophyceae</taxon>
        <taxon>Eustigmatales</taxon>
        <taxon>Monodopsidaceae</taxon>
        <taxon>Microchloropsis</taxon>
        <taxon>Microchloropsis salina</taxon>
    </lineage>
</organism>
<gene>
    <name evidence="9" type="ORF">NSK_006245</name>
</gene>
<evidence type="ECO:0000256" key="3">
    <source>
        <dbReference type="ARBA" id="ARBA00022692"/>
    </source>
</evidence>
<dbReference type="Proteomes" id="UP000355283">
    <property type="component" value="Unassembled WGS sequence"/>
</dbReference>
<evidence type="ECO:0000256" key="5">
    <source>
        <dbReference type="ARBA" id="ARBA00022989"/>
    </source>
</evidence>
<evidence type="ECO:0000313" key="10">
    <source>
        <dbReference type="Proteomes" id="UP000355283"/>
    </source>
</evidence>
<comment type="similarity">
    <text evidence="7 8">Belongs to the SFT2 family.</text>
</comment>
<evidence type="ECO:0000256" key="2">
    <source>
        <dbReference type="ARBA" id="ARBA00022448"/>
    </source>
</evidence>
<evidence type="ECO:0000256" key="7">
    <source>
        <dbReference type="ARBA" id="ARBA00025800"/>
    </source>
</evidence>
<feature type="transmembrane region" description="Helical" evidence="8">
    <location>
        <begin position="127"/>
        <end position="150"/>
    </location>
</feature>
<evidence type="ECO:0000313" key="9">
    <source>
        <dbReference type="EMBL" id="TFJ82419.1"/>
    </source>
</evidence>
<keyword evidence="3 8" id="KW-0812">Transmembrane</keyword>
<protein>
    <recommendedName>
        <fullName evidence="8">Vesicle transport protein</fullName>
    </recommendedName>
</protein>
<keyword evidence="6 8" id="KW-0472">Membrane</keyword>
<dbReference type="GO" id="GO:0015031">
    <property type="term" value="P:protein transport"/>
    <property type="evidence" value="ECO:0007669"/>
    <property type="project" value="UniProtKB-KW"/>
</dbReference>
<feature type="transmembrane region" description="Helical" evidence="8">
    <location>
        <begin position="156"/>
        <end position="177"/>
    </location>
</feature>
<proteinExistence type="inferred from homology"/>
<dbReference type="GO" id="GO:0016020">
    <property type="term" value="C:membrane"/>
    <property type="evidence" value="ECO:0007669"/>
    <property type="project" value="UniProtKB-SubCell"/>
</dbReference>
<dbReference type="InterPro" id="IPR011691">
    <property type="entry name" value="Vesicle_transpt_SFT2"/>
</dbReference>
<dbReference type="AlphaFoldDB" id="A0A4D9D1B6"/>
<evidence type="ECO:0000256" key="8">
    <source>
        <dbReference type="RuleBase" id="RU363111"/>
    </source>
</evidence>
<dbReference type="PANTHER" id="PTHR23137:SF36">
    <property type="entry name" value="VESICLE TRANSPORT PROTEIN SFT2C"/>
    <property type="match status" value="1"/>
</dbReference>
<dbReference type="GO" id="GO:0012505">
    <property type="term" value="C:endomembrane system"/>
    <property type="evidence" value="ECO:0007669"/>
    <property type="project" value="UniProtKB-ARBA"/>
</dbReference>
<dbReference type="EMBL" id="SDOX01000110">
    <property type="protein sequence ID" value="TFJ82419.1"/>
    <property type="molecule type" value="Genomic_DNA"/>
</dbReference>
<evidence type="ECO:0000256" key="1">
    <source>
        <dbReference type="ARBA" id="ARBA00004141"/>
    </source>
</evidence>
<keyword evidence="10" id="KW-1185">Reference proteome</keyword>
<keyword evidence="5 8" id="KW-1133">Transmembrane helix</keyword>
<reference evidence="9 10" key="1">
    <citation type="submission" date="2019-01" db="EMBL/GenBank/DDBJ databases">
        <title>Nuclear Genome Assembly of the Microalgal Biofuel strain Nannochloropsis salina CCMP1776.</title>
        <authorList>
            <person name="Hovde B."/>
        </authorList>
    </citation>
    <scope>NUCLEOTIDE SEQUENCE [LARGE SCALE GENOMIC DNA]</scope>
    <source>
        <strain evidence="9 10">CCMP1776</strain>
    </source>
</reference>
<dbReference type="GO" id="GO:0016192">
    <property type="term" value="P:vesicle-mediated transport"/>
    <property type="evidence" value="ECO:0007669"/>
    <property type="project" value="InterPro"/>
</dbReference>
<comment type="caution">
    <text evidence="8">Lacks conserved residue(s) required for the propagation of feature annotation.</text>
</comment>
<sequence length="269" mass="28760">MRIDSHLLASHSHRIGGKWMHIRMKNSGGTNPAVGGGSQSFGDWYTQYAAQQRQEEGNGDIESGLLGNVGRFFRDRGLGDAHDQVSGFADRFITSIRGDGEGNGGLVGGAKATVESTLNYGARLRGFVALLLVGILFYLLAFFVGLPVIVFRPVKFALSATLGSLCTMGSFSVLVGPRVHLQSLLVWERLPFAVAYLGSLLLTLYASLILRSYLWVVASTGVQIGAFVWYLLAFLPGGPAGLRVLGGVMVRGVMGCGKTLTWCLSSLVS</sequence>
<dbReference type="OrthoDB" id="660759at2759"/>
<evidence type="ECO:0000256" key="4">
    <source>
        <dbReference type="ARBA" id="ARBA00022927"/>
    </source>
</evidence>
<keyword evidence="2 8" id="KW-0813">Transport</keyword>
<comment type="subcellular location">
    <subcellularLocation>
        <location evidence="1 8">Membrane</location>
        <topology evidence="1 8">Multi-pass membrane protein</topology>
    </subcellularLocation>
</comment>
<dbReference type="Pfam" id="PF04178">
    <property type="entry name" value="Got1"/>
    <property type="match status" value="1"/>
</dbReference>
<dbReference type="InterPro" id="IPR007305">
    <property type="entry name" value="Vesicle_transpt_Got1/SFT2"/>
</dbReference>